<keyword evidence="1" id="KW-0472">Membrane</keyword>
<keyword evidence="1" id="KW-0812">Transmembrane</keyword>
<dbReference type="EMBL" id="JBHPBY010000714">
    <property type="protein sequence ID" value="MFC1854090.1"/>
    <property type="molecule type" value="Genomic_DNA"/>
</dbReference>
<evidence type="ECO:0000313" key="2">
    <source>
        <dbReference type="EMBL" id="MFC1854090.1"/>
    </source>
</evidence>
<feature type="transmembrane region" description="Helical" evidence="1">
    <location>
        <begin position="83"/>
        <end position="102"/>
    </location>
</feature>
<name>A0ABV6Z6M5_UNCC1</name>
<organism evidence="2 3">
    <name type="scientific">candidate division CSSED10-310 bacterium</name>
    <dbReference type="NCBI Taxonomy" id="2855610"/>
    <lineage>
        <taxon>Bacteria</taxon>
        <taxon>Bacteria division CSSED10-310</taxon>
    </lineage>
</organism>
<keyword evidence="3" id="KW-1185">Reference proteome</keyword>
<evidence type="ECO:0000256" key="1">
    <source>
        <dbReference type="SAM" id="Phobius"/>
    </source>
</evidence>
<proteinExistence type="predicted"/>
<protein>
    <submittedName>
        <fullName evidence="2">Uncharacterized protein</fullName>
    </submittedName>
</protein>
<keyword evidence="1" id="KW-1133">Transmembrane helix</keyword>
<feature type="non-terminal residue" evidence="2">
    <location>
        <position position="109"/>
    </location>
</feature>
<comment type="caution">
    <text evidence="2">The sequence shown here is derived from an EMBL/GenBank/DDBJ whole genome shotgun (WGS) entry which is preliminary data.</text>
</comment>
<dbReference type="Proteomes" id="UP001594351">
    <property type="component" value="Unassembled WGS sequence"/>
</dbReference>
<dbReference type="InterPro" id="IPR036515">
    <property type="entry name" value="Transposase_17_sf"/>
</dbReference>
<dbReference type="SUPFAM" id="SSF143422">
    <property type="entry name" value="Transposase IS200-like"/>
    <property type="match status" value="1"/>
</dbReference>
<accession>A0ABV6Z6M5</accession>
<gene>
    <name evidence="2" type="ORF">ACFL27_28235</name>
</gene>
<evidence type="ECO:0000313" key="3">
    <source>
        <dbReference type="Proteomes" id="UP001594351"/>
    </source>
</evidence>
<reference evidence="2 3" key="1">
    <citation type="submission" date="2024-09" db="EMBL/GenBank/DDBJ databases">
        <title>Laminarin stimulates single cell rates of sulfate reduction while oxygen inhibits transcriptomic activity in coastal marine sediment.</title>
        <authorList>
            <person name="Lindsay M."/>
            <person name="Orcutt B."/>
            <person name="Emerson D."/>
            <person name="Stepanauskas R."/>
            <person name="D'Angelo T."/>
        </authorList>
    </citation>
    <scope>NUCLEOTIDE SEQUENCE [LARGE SCALE GENOMIC DNA]</scope>
    <source>
        <strain evidence="2">SAG AM-311-K15</strain>
    </source>
</reference>
<sequence>MKADQEKRSHEIIKSIVFSAPEMFFVSSGGTDTHVHVILYSKSTITVAQMAKLMKGGSSEMINQQRLYPLDFPGSMNMDVSPLVKMILTICGNMFLISVFIMPKIQPLQ</sequence>